<dbReference type="AlphaFoldDB" id="A0A847UDB4"/>
<dbReference type="RefSeq" id="WP_170093241.1">
    <property type="nucleotide sequence ID" value="NZ_WOYG01000001.1"/>
</dbReference>
<protein>
    <submittedName>
        <fullName evidence="1">Uncharacterized protein</fullName>
    </submittedName>
</protein>
<dbReference type="EMBL" id="WOYG01000001">
    <property type="protein sequence ID" value="NLV09364.1"/>
    <property type="molecule type" value="Genomic_DNA"/>
</dbReference>
<reference evidence="1" key="1">
    <citation type="submission" date="2019-12" db="EMBL/GenBank/DDBJ databases">
        <title>Whole-genome sequence of Halomicrobium mukohataei pws1.</title>
        <authorList>
            <person name="Verma D.K."/>
            <person name="Gopal K."/>
            <person name="Prasad E.S."/>
        </authorList>
    </citation>
    <scope>NUCLEOTIDE SEQUENCE</scope>
    <source>
        <strain evidence="1">Pws1</strain>
    </source>
</reference>
<sequence>MTVHASENNGAITLTINGRHGAMKLEDAEDLLDELEEAISEAKENQ</sequence>
<gene>
    <name evidence="1" type="ORF">GOC74_05400</name>
</gene>
<evidence type="ECO:0000313" key="2">
    <source>
        <dbReference type="Proteomes" id="UP000608662"/>
    </source>
</evidence>
<organism evidence="1 2">
    <name type="scientific">Halomicrobium mukohataei</name>
    <dbReference type="NCBI Taxonomy" id="57705"/>
    <lineage>
        <taxon>Archaea</taxon>
        <taxon>Methanobacteriati</taxon>
        <taxon>Methanobacteriota</taxon>
        <taxon>Stenosarchaea group</taxon>
        <taxon>Halobacteria</taxon>
        <taxon>Halobacteriales</taxon>
        <taxon>Haloarculaceae</taxon>
        <taxon>Halomicrobium</taxon>
    </lineage>
</organism>
<proteinExistence type="predicted"/>
<evidence type="ECO:0000313" key="1">
    <source>
        <dbReference type="EMBL" id="NLV09364.1"/>
    </source>
</evidence>
<dbReference type="Proteomes" id="UP000608662">
    <property type="component" value="Unassembled WGS sequence"/>
</dbReference>
<comment type="caution">
    <text evidence="1">The sequence shown here is derived from an EMBL/GenBank/DDBJ whole genome shotgun (WGS) entry which is preliminary data.</text>
</comment>
<name>A0A847UDB4_9EURY</name>
<accession>A0A847UDB4</accession>